<dbReference type="PANTHER" id="PTHR13932">
    <property type="entry name" value="COPROPORPHYRINIGEN III OXIDASE"/>
    <property type="match status" value="1"/>
</dbReference>
<dbReference type="InterPro" id="IPR058240">
    <property type="entry name" value="rSAM_sf"/>
</dbReference>
<dbReference type="Pfam" id="PF04055">
    <property type="entry name" value="Radical_SAM"/>
    <property type="match status" value="1"/>
</dbReference>
<evidence type="ECO:0000313" key="2">
    <source>
        <dbReference type="EMBL" id="AAS73155.1"/>
    </source>
</evidence>
<protein>
    <submittedName>
        <fullName evidence="2">Coproporphyrinogen III oxidase</fullName>
    </submittedName>
</protein>
<reference evidence="2" key="1">
    <citation type="submission" date="2004-03" db="EMBL/GenBank/DDBJ databases">
        <title>Identification of hemN gene in Pasteuria penetrans P20.</title>
        <authorList>
            <person name="Nong G."/>
            <person name="Preston J.F."/>
        </authorList>
    </citation>
    <scope>NUCLEOTIDE SEQUENCE</scope>
    <source>
        <strain evidence="2">P20</strain>
    </source>
</reference>
<feature type="non-terminal residue" evidence="2">
    <location>
        <position position="113"/>
    </location>
</feature>
<dbReference type="AlphaFoldDB" id="Q6PYC9"/>
<sequence>PLIPFCWGGGTPTLLTPKQLLRLGEALLAFFPLSGGDSEWTVEGNPETLVTAEGGERLRILRSLGVNRISLGAQAFTDSLLKKLGRVHGVETILRAVEGFVVRVSIFFLDLMF</sequence>
<accession>Q6PYC9</accession>
<dbReference type="GO" id="GO:0005737">
    <property type="term" value="C:cytoplasm"/>
    <property type="evidence" value="ECO:0007669"/>
    <property type="project" value="TreeGrafter"/>
</dbReference>
<dbReference type="GO" id="GO:0006779">
    <property type="term" value="P:porphyrin-containing compound biosynthetic process"/>
    <property type="evidence" value="ECO:0007669"/>
    <property type="project" value="TreeGrafter"/>
</dbReference>
<dbReference type="InterPro" id="IPR007197">
    <property type="entry name" value="rSAM"/>
</dbReference>
<dbReference type="PANTHER" id="PTHR13932:SF5">
    <property type="entry name" value="RADICAL S-ADENOSYL METHIONINE DOMAIN-CONTAINING PROTEIN 1, MITOCHONDRIAL"/>
    <property type="match status" value="1"/>
</dbReference>
<name>Q6PYC9_PASPE</name>
<proteinExistence type="predicted"/>
<dbReference type="GO" id="GO:0051539">
    <property type="term" value="F:4 iron, 4 sulfur cluster binding"/>
    <property type="evidence" value="ECO:0007669"/>
    <property type="project" value="TreeGrafter"/>
</dbReference>
<gene>
    <name evidence="2" type="primary">hemN</name>
</gene>
<dbReference type="EMBL" id="AY570914">
    <property type="protein sequence ID" value="AAS73155.1"/>
    <property type="molecule type" value="Genomic_DNA"/>
</dbReference>
<feature type="domain" description="Radical SAM core" evidence="1">
    <location>
        <begin position="6"/>
        <end position="98"/>
    </location>
</feature>
<dbReference type="InterPro" id="IPR034505">
    <property type="entry name" value="Coproporphyrinogen-III_oxidase"/>
</dbReference>
<organism evidence="2">
    <name type="scientific">Pasteuria penetrans</name>
    <dbReference type="NCBI Taxonomy" id="86005"/>
    <lineage>
        <taxon>Bacteria</taxon>
        <taxon>Bacillati</taxon>
        <taxon>Bacillota</taxon>
        <taxon>Bacilli</taxon>
        <taxon>Bacillales</taxon>
        <taxon>Pasteuriaceae</taxon>
        <taxon>Pasteuria</taxon>
    </lineage>
</organism>
<dbReference type="SUPFAM" id="SSF102114">
    <property type="entry name" value="Radical SAM enzymes"/>
    <property type="match status" value="1"/>
</dbReference>
<evidence type="ECO:0000259" key="1">
    <source>
        <dbReference type="Pfam" id="PF04055"/>
    </source>
</evidence>
<feature type="non-terminal residue" evidence="2">
    <location>
        <position position="1"/>
    </location>
</feature>
<dbReference type="GO" id="GO:0003824">
    <property type="term" value="F:catalytic activity"/>
    <property type="evidence" value="ECO:0007669"/>
    <property type="project" value="InterPro"/>
</dbReference>